<name>A0A7S3VGG5_9STRA</name>
<dbReference type="Gene3D" id="3.40.1160.10">
    <property type="entry name" value="Acetylglutamate kinase-like"/>
    <property type="match status" value="1"/>
</dbReference>
<dbReference type="GO" id="GO:0005829">
    <property type="term" value="C:cytosol"/>
    <property type="evidence" value="ECO:0007669"/>
    <property type="project" value="TreeGrafter"/>
</dbReference>
<gene>
    <name evidence="6" type="ORF">CDEB00056_LOCUS24385</name>
</gene>
<evidence type="ECO:0000313" key="6">
    <source>
        <dbReference type="EMBL" id="CAE0479531.1"/>
    </source>
</evidence>
<dbReference type="GO" id="GO:0102043">
    <property type="term" value="F:isopentenyl phosphate kinase activity"/>
    <property type="evidence" value="ECO:0007669"/>
    <property type="project" value="TreeGrafter"/>
</dbReference>
<dbReference type="GO" id="GO:0016301">
    <property type="term" value="F:kinase activity"/>
    <property type="evidence" value="ECO:0007669"/>
    <property type="project" value="UniProtKB-KW"/>
</dbReference>
<protein>
    <recommendedName>
        <fullName evidence="5">Aspartate/glutamate/uridylate kinase domain-containing protein</fullName>
    </recommendedName>
</protein>
<proteinExistence type="predicted"/>
<dbReference type="SUPFAM" id="SSF53633">
    <property type="entry name" value="Carbamate kinase-like"/>
    <property type="match status" value="1"/>
</dbReference>
<evidence type="ECO:0000259" key="5">
    <source>
        <dbReference type="Pfam" id="PF00696"/>
    </source>
</evidence>
<evidence type="ECO:0000256" key="3">
    <source>
        <dbReference type="ARBA" id="ARBA00022777"/>
    </source>
</evidence>
<evidence type="ECO:0000256" key="2">
    <source>
        <dbReference type="ARBA" id="ARBA00022741"/>
    </source>
</evidence>
<dbReference type="PANTHER" id="PTHR43654:SF1">
    <property type="entry name" value="ISOPENTENYL PHOSPHATE KINASE"/>
    <property type="match status" value="1"/>
</dbReference>
<dbReference type="EMBL" id="HBIO01031794">
    <property type="protein sequence ID" value="CAE0479531.1"/>
    <property type="molecule type" value="Transcribed_RNA"/>
</dbReference>
<keyword evidence="2" id="KW-0547">Nucleotide-binding</keyword>
<keyword evidence="3" id="KW-0418">Kinase</keyword>
<organism evidence="6">
    <name type="scientific">Chaetoceros debilis</name>
    <dbReference type="NCBI Taxonomy" id="122233"/>
    <lineage>
        <taxon>Eukaryota</taxon>
        <taxon>Sar</taxon>
        <taxon>Stramenopiles</taxon>
        <taxon>Ochrophyta</taxon>
        <taxon>Bacillariophyta</taxon>
        <taxon>Coscinodiscophyceae</taxon>
        <taxon>Chaetocerotophycidae</taxon>
        <taxon>Chaetocerotales</taxon>
        <taxon>Chaetocerotaceae</taxon>
        <taxon>Chaetoceros</taxon>
    </lineage>
</organism>
<dbReference type="Pfam" id="PF00696">
    <property type="entry name" value="AA_kinase"/>
    <property type="match status" value="1"/>
</dbReference>
<keyword evidence="1" id="KW-0808">Transferase</keyword>
<accession>A0A7S3VGG5</accession>
<evidence type="ECO:0000256" key="4">
    <source>
        <dbReference type="ARBA" id="ARBA00022840"/>
    </source>
</evidence>
<dbReference type="InterPro" id="IPR001048">
    <property type="entry name" value="Asp/Glu/Uridylate_kinase"/>
</dbReference>
<evidence type="ECO:0000256" key="1">
    <source>
        <dbReference type="ARBA" id="ARBA00022679"/>
    </source>
</evidence>
<dbReference type="GO" id="GO:0016114">
    <property type="term" value="P:terpenoid biosynthetic process"/>
    <property type="evidence" value="ECO:0007669"/>
    <property type="project" value="TreeGrafter"/>
</dbReference>
<keyword evidence="4" id="KW-0067">ATP-binding</keyword>
<reference evidence="6" key="1">
    <citation type="submission" date="2021-01" db="EMBL/GenBank/DDBJ databases">
        <authorList>
            <person name="Corre E."/>
            <person name="Pelletier E."/>
            <person name="Niang G."/>
            <person name="Scheremetjew M."/>
            <person name="Finn R."/>
            <person name="Kale V."/>
            <person name="Holt S."/>
            <person name="Cochrane G."/>
            <person name="Meng A."/>
            <person name="Brown T."/>
            <person name="Cohen L."/>
        </authorList>
    </citation>
    <scope>NUCLEOTIDE SEQUENCE</scope>
    <source>
        <strain evidence="6">MM31A-1</strain>
    </source>
</reference>
<dbReference type="GO" id="GO:0005524">
    <property type="term" value="F:ATP binding"/>
    <property type="evidence" value="ECO:0007669"/>
    <property type="project" value="UniProtKB-KW"/>
</dbReference>
<feature type="domain" description="Aspartate/glutamate/uridylate kinase" evidence="5">
    <location>
        <begin position="20"/>
        <end position="142"/>
    </location>
</feature>
<dbReference type="AlphaFoldDB" id="A0A7S3VGG5"/>
<dbReference type="PANTHER" id="PTHR43654">
    <property type="entry name" value="GLUTAMATE 5-KINASE"/>
    <property type="match status" value="1"/>
</dbReference>
<sequence>MPGLHCHGGDEGGGVTALIHSINEALAAGLVPVIHGDAGLYGSSAGILSEDTLVKIITMHKNINANQVLFLTDVAGVHTKDPNLFDDASLTRRIDIDPKPGNVMSNISASGSSHEHDVTGGFVTKLGSASKVALAGIDAMIAKCSSRSTEEAIHGDQMTEAGTIIRVQS</sequence>
<dbReference type="InterPro" id="IPR036393">
    <property type="entry name" value="AceGlu_kinase-like_sf"/>
</dbReference>